<organism evidence="1 2">
    <name type="scientific">Granulicella pectinivorans</name>
    <dbReference type="NCBI Taxonomy" id="474950"/>
    <lineage>
        <taxon>Bacteria</taxon>
        <taxon>Pseudomonadati</taxon>
        <taxon>Acidobacteriota</taxon>
        <taxon>Terriglobia</taxon>
        <taxon>Terriglobales</taxon>
        <taxon>Acidobacteriaceae</taxon>
        <taxon>Granulicella</taxon>
    </lineage>
</organism>
<sequence>MIVDEESVEELFTTHDLEGLIAEGAPADEYEPEMEQLIEALAQIPTGEASQSKIVAILTDIWRKDFSATEDHLEALRPGFEALADTLLEHYD</sequence>
<dbReference type="EMBL" id="FOZL01000001">
    <property type="protein sequence ID" value="SFS14585.1"/>
    <property type="molecule type" value="Genomic_DNA"/>
</dbReference>
<dbReference type="AlphaFoldDB" id="A0A1I6MFT2"/>
<name>A0A1I6MFT2_9BACT</name>
<keyword evidence="2" id="KW-1185">Reference proteome</keyword>
<dbReference type="STRING" id="474950.SAMN05421771_2562"/>
<gene>
    <name evidence="1" type="ORF">SAMN05421771_2562</name>
</gene>
<dbReference type="Proteomes" id="UP000199024">
    <property type="component" value="Unassembled WGS sequence"/>
</dbReference>
<dbReference type="OrthoDB" id="120393at2"/>
<dbReference type="RefSeq" id="WP_141223913.1">
    <property type="nucleotide sequence ID" value="NZ_FOZL01000001.1"/>
</dbReference>
<accession>A0A1I6MFT2</accession>
<proteinExistence type="predicted"/>
<evidence type="ECO:0000313" key="2">
    <source>
        <dbReference type="Proteomes" id="UP000199024"/>
    </source>
</evidence>
<protein>
    <submittedName>
        <fullName evidence="1">Uncharacterized protein</fullName>
    </submittedName>
</protein>
<evidence type="ECO:0000313" key="1">
    <source>
        <dbReference type="EMBL" id="SFS14585.1"/>
    </source>
</evidence>
<reference evidence="1 2" key="1">
    <citation type="submission" date="2016-10" db="EMBL/GenBank/DDBJ databases">
        <authorList>
            <person name="de Groot N.N."/>
        </authorList>
    </citation>
    <scope>NUCLEOTIDE SEQUENCE [LARGE SCALE GENOMIC DNA]</scope>
    <source>
        <strain evidence="1 2">DSM 21001</strain>
    </source>
</reference>